<reference evidence="2 3" key="1">
    <citation type="journal article" date="2000" name="Nucleic Acids Res.">
        <title>Complete genome sequence of the alkaliphilic bacterium Bacillus halodurans and genomic sequence comparison with Bacillus subtilis.</title>
        <authorList>
            <person name="Takami H."/>
            <person name="Nakasone K."/>
            <person name="Takaki Y."/>
            <person name="Maeno G."/>
            <person name="Sasaki R."/>
            <person name="Masui N."/>
            <person name="Fuji F."/>
            <person name="Hirama C."/>
            <person name="Nakamura Y."/>
            <person name="Ogasawara N."/>
            <person name="Kuhara S."/>
            <person name="Horikoshi K."/>
        </authorList>
    </citation>
    <scope>NUCLEOTIDE SEQUENCE [LARGE SCALE GENOMIC DNA]</scope>
    <source>
        <strain evidence="3">ATCC BAA-125 / DSM 18197 / FERM 7344 / JCM 9153 / C-125</strain>
    </source>
</reference>
<gene>
    <name evidence="2" type="ordered locus">BH1919</name>
</gene>
<evidence type="ECO:0000313" key="3">
    <source>
        <dbReference type="Proteomes" id="UP000001258"/>
    </source>
</evidence>
<keyword evidence="1" id="KW-0812">Transmembrane</keyword>
<dbReference type="EMBL" id="BA000004">
    <property type="protein sequence ID" value="BAB05638.1"/>
    <property type="molecule type" value="Genomic_DNA"/>
</dbReference>
<evidence type="ECO:0000256" key="1">
    <source>
        <dbReference type="SAM" id="Phobius"/>
    </source>
</evidence>
<sequence length="23" mass="2791">MPLVRTFILTFLVFLLVHHLFFS</sequence>
<proteinExistence type="predicted"/>
<keyword evidence="3" id="KW-1185">Reference proteome</keyword>
<dbReference type="STRING" id="272558.gene:10727817"/>
<dbReference type="Proteomes" id="UP000001258">
    <property type="component" value="Chromosome"/>
</dbReference>
<keyword evidence="1" id="KW-1133">Transmembrane helix</keyword>
<dbReference type="KEGG" id="bha:BH1919"/>
<accession>Q9KBK7</accession>
<protein>
    <submittedName>
        <fullName evidence="2">BH1919 protein</fullName>
    </submittedName>
</protein>
<organism evidence="2 3">
    <name type="scientific">Halalkalibacterium halodurans (strain ATCC BAA-125 / DSM 18197 / FERM 7344 / JCM 9153 / C-125)</name>
    <name type="common">Bacillus halodurans</name>
    <dbReference type="NCBI Taxonomy" id="272558"/>
    <lineage>
        <taxon>Bacteria</taxon>
        <taxon>Bacillati</taxon>
        <taxon>Bacillota</taxon>
        <taxon>Bacilli</taxon>
        <taxon>Bacillales</taxon>
        <taxon>Bacillaceae</taxon>
        <taxon>Halalkalibacterium (ex Joshi et al. 2022)</taxon>
    </lineage>
</organism>
<evidence type="ECO:0000313" key="2">
    <source>
        <dbReference type="EMBL" id="BAB05638.1"/>
    </source>
</evidence>
<dbReference type="PIR" id="G83889">
    <property type="entry name" value="G83889"/>
</dbReference>
<dbReference type="AlphaFoldDB" id="Q9KBK7"/>
<name>Q9KBK7_HALH5</name>
<dbReference type="HOGENOM" id="CLU_3422720_0_0_9"/>
<feature type="transmembrane region" description="Helical" evidence="1">
    <location>
        <begin position="6"/>
        <end position="22"/>
    </location>
</feature>
<keyword evidence="1" id="KW-0472">Membrane</keyword>